<organism evidence="2 3">
    <name type="scientific">Asanoa hainanensis</name>
    <dbReference type="NCBI Taxonomy" id="560556"/>
    <lineage>
        <taxon>Bacteria</taxon>
        <taxon>Bacillati</taxon>
        <taxon>Actinomycetota</taxon>
        <taxon>Actinomycetes</taxon>
        <taxon>Micromonosporales</taxon>
        <taxon>Micromonosporaceae</taxon>
        <taxon>Asanoa</taxon>
    </lineage>
</organism>
<feature type="region of interest" description="Disordered" evidence="1">
    <location>
        <begin position="61"/>
        <end position="101"/>
    </location>
</feature>
<dbReference type="Proteomes" id="UP000198362">
    <property type="component" value="Unassembled WGS sequence"/>
</dbReference>
<proteinExistence type="predicted"/>
<reference evidence="2 3" key="1">
    <citation type="submission" date="2017-06" db="EMBL/GenBank/DDBJ databases">
        <authorList>
            <person name="Kim H.J."/>
            <person name="Triplett B.A."/>
        </authorList>
    </citation>
    <scope>NUCLEOTIDE SEQUENCE [LARGE SCALE GENOMIC DNA]</scope>
    <source>
        <strain evidence="2 3">CGMCC 4.5593</strain>
    </source>
</reference>
<accession>A0A239NKW1</accession>
<feature type="compositionally biased region" description="Polar residues" evidence="1">
    <location>
        <begin position="69"/>
        <end position="85"/>
    </location>
</feature>
<evidence type="ECO:0000313" key="2">
    <source>
        <dbReference type="EMBL" id="SNT55516.1"/>
    </source>
</evidence>
<sequence length="149" mass="16889">MAYQFVWLLGHQREHVWIVTAQCFDQLGHVVAVPAAESGADDRSHGIVVTRLLCTNWHGAQRNHEPSGCQPNNPRSPAKTATNDEATSDETDGDRSWDGRRGQPLIAPLVMPATIRRLKNMNMINGGIVIRRMFMKRRLYCDVNWLEKL</sequence>
<protein>
    <submittedName>
        <fullName evidence="2">Uncharacterized protein</fullName>
    </submittedName>
</protein>
<evidence type="ECO:0000256" key="1">
    <source>
        <dbReference type="SAM" id="MobiDB-lite"/>
    </source>
</evidence>
<name>A0A239NKW1_9ACTN</name>
<dbReference type="AlphaFoldDB" id="A0A239NKW1"/>
<keyword evidence="3" id="KW-1185">Reference proteome</keyword>
<gene>
    <name evidence="2" type="ORF">SAMN05421812_109232</name>
</gene>
<dbReference type="EMBL" id="FZPH01000009">
    <property type="protein sequence ID" value="SNT55516.1"/>
    <property type="molecule type" value="Genomic_DNA"/>
</dbReference>
<evidence type="ECO:0000313" key="3">
    <source>
        <dbReference type="Proteomes" id="UP000198362"/>
    </source>
</evidence>